<gene>
    <name evidence="2" type="ORF">HELGO_WM44440</name>
</gene>
<feature type="coiled-coil region" evidence="1">
    <location>
        <begin position="282"/>
        <end position="330"/>
    </location>
</feature>
<reference evidence="2" key="1">
    <citation type="submission" date="2020-01" db="EMBL/GenBank/DDBJ databases">
        <authorList>
            <person name="Meier V. D."/>
            <person name="Meier V D."/>
        </authorList>
    </citation>
    <scope>NUCLEOTIDE SEQUENCE</scope>
    <source>
        <strain evidence="2">HLG_WM_MAG_02</strain>
    </source>
</reference>
<keyword evidence="1" id="KW-0175">Coiled coil</keyword>
<evidence type="ECO:0000256" key="1">
    <source>
        <dbReference type="SAM" id="Coils"/>
    </source>
</evidence>
<protein>
    <submittedName>
        <fullName evidence="2">Uncharacterized protein</fullName>
    </submittedName>
</protein>
<feature type="coiled-coil region" evidence="1">
    <location>
        <begin position="150"/>
        <end position="177"/>
    </location>
</feature>
<dbReference type="AlphaFoldDB" id="A0A6S6T5Q4"/>
<feature type="coiled-coil region" evidence="1">
    <location>
        <begin position="62"/>
        <end position="107"/>
    </location>
</feature>
<name>A0A6S6T5Q4_9BACT</name>
<sequence>SLMPIHDYAYNKESALAKKMELESETITLNTSITSMTKYLKELNSYRDELKGFYSSFSEEQVRSWKKEKEETDKSLEDVIEQERLLHGENELLLEALEDKKKNLEEIDISDIKVACSTVKIFIEDYSDLDKRIEKQVEIKEKVEVKLGEIVSNDKMLDKLEKNKSNYEEDESRYKVMILEIKNVQKRALKFITKDDKIEYSDKYNIRVDKFDLEGLLDDLEEYSNQVKAHMNNNDLSQLKMSLIEHKSKMDAYKDTFDDKLKQANSILENSCIQKDIELFIEMDYEEHEQTLLKEKEELEKRSSNAKSKKEEFDNRLKNYKEDNQQYSLNERDFNRIFNNRIDLILSQEFLKTSINTLLDLFVTQEKLIITIEDLKKDIEVKQKPYESYEQIIDAWQEEYKPEELVEFFDSKYSDSKDIGIQIKNTLDEISNIEKNIKKSRVNVERSFQTILNRFTTVFQEKNIVKESEKLIIEEIKRLSPEDIIEDPTHIYIAIEDRILVMQSNIERLKKSESTAIDYLGRIADASIDALKDISNTKLPENAGAFANRSIITVNIASIKSLTDATKREVLSAYLTTLTQSQSVIPNWKHLCSGIIRALLQGRMLNLKLLLVDEYNLSGKMVKPSEHNLSDGQKLIFQVMMYIALSRIRYRSHTTSSGREFQGFMVIDNPFGKNTNKETIVLKLELGHAMGIQFIYTMEQENNEMFNLFENVYVLRRNIKVGDKQMVKVAHLGMEKDDNLGR</sequence>
<organism evidence="2">
    <name type="scientific">uncultured Sulfurovum sp</name>
    <dbReference type="NCBI Taxonomy" id="269237"/>
    <lineage>
        <taxon>Bacteria</taxon>
        <taxon>Pseudomonadati</taxon>
        <taxon>Campylobacterota</taxon>
        <taxon>Epsilonproteobacteria</taxon>
        <taxon>Campylobacterales</taxon>
        <taxon>Sulfurovaceae</taxon>
        <taxon>Sulfurovum</taxon>
        <taxon>environmental samples</taxon>
    </lineage>
</organism>
<evidence type="ECO:0000313" key="2">
    <source>
        <dbReference type="EMBL" id="CAA6816082.1"/>
    </source>
</evidence>
<proteinExistence type="predicted"/>
<dbReference type="EMBL" id="CACVAZ010000103">
    <property type="protein sequence ID" value="CAA6816082.1"/>
    <property type="molecule type" value="Genomic_DNA"/>
</dbReference>
<accession>A0A6S6T5Q4</accession>
<feature type="non-terminal residue" evidence="2">
    <location>
        <position position="1"/>
    </location>
</feature>